<dbReference type="HOGENOM" id="CLU_3030061_0_0_7"/>
<name>S4Y8B1_SORCE</name>
<organism evidence="1 2">
    <name type="scientific">Sorangium cellulosum So0157-2</name>
    <dbReference type="NCBI Taxonomy" id="1254432"/>
    <lineage>
        <taxon>Bacteria</taxon>
        <taxon>Pseudomonadati</taxon>
        <taxon>Myxococcota</taxon>
        <taxon>Polyangia</taxon>
        <taxon>Polyangiales</taxon>
        <taxon>Polyangiaceae</taxon>
        <taxon>Sorangium</taxon>
    </lineage>
</organism>
<dbReference type="Proteomes" id="UP000014803">
    <property type="component" value="Chromosome"/>
</dbReference>
<protein>
    <submittedName>
        <fullName evidence="1">Uncharacterized protein</fullName>
    </submittedName>
</protein>
<evidence type="ECO:0000313" key="2">
    <source>
        <dbReference type="Proteomes" id="UP000014803"/>
    </source>
</evidence>
<dbReference type="EMBL" id="CP003969">
    <property type="protein sequence ID" value="AGP40460.1"/>
    <property type="molecule type" value="Genomic_DNA"/>
</dbReference>
<gene>
    <name evidence="1" type="ORF">SCE1572_41740</name>
</gene>
<dbReference type="STRING" id="1254432.SCE1572_41740"/>
<dbReference type="KEGG" id="scu:SCE1572_41740"/>
<reference evidence="1 2" key="1">
    <citation type="journal article" date="2013" name="Sci. Rep.">
        <title>Extraordinary expansion of a Sorangium cellulosum genome from an alkaline milieu.</title>
        <authorList>
            <person name="Han K."/>
            <person name="Li Z.F."/>
            <person name="Peng R."/>
            <person name="Zhu L.P."/>
            <person name="Zhou T."/>
            <person name="Wang L.G."/>
            <person name="Li S.G."/>
            <person name="Zhang X.B."/>
            <person name="Hu W."/>
            <person name="Wu Z.H."/>
            <person name="Qin N."/>
            <person name="Li Y.Z."/>
        </authorList>
    </citation>
    <scope>NUCLEOTIDE SEQUENCE [LARGE SCALE GENOMIC DNA]</scope>
    <source>
        <strain evidence="1 2">So0157-2</strain>
    </source>
</reference>
<proteinExistence type="predicted"/>
<evidence type="ECO:0000313" key="1">
    <source>
        <dbReference type="EMBL" id="AGP40460.1"/>
    </source>
</evidence>
<accession>S4Y8B1</accession>
<dbReference type="AlphaFoldDB" id="S4Y8B1"/>
<sequence>MLSLAATSFGGALGDVSAAWVDVPSCAVAGLPCAGEAGFGVGELLPPVSPGLGEG</sequence>